<keyword evidence="2" id="KW-1185">Reference proteome</keyword>
<dbReference type="AlphaFoldDB" id="A0A7G3ZCX1"/>
<dbReference type="KEGG" id="tgb:HG536_0B02200"/>
<sequence length="218" mass="24395">MPYVWSFYTLSDSLDVVKSHAGLEEALRSTLRLEIRDNNDVPWKAQLIQELEESSNIFILLDDDELRIPAILAYSGESTAIDTFTEWLKSSLGLIVTSIVLDASTMLQVADALTGKSQTYDTRLFFDIVTEAKNLTKMEMEIDKASLRSLSNSSGCSYSEGLVSFLYNETGMRLERLPLASISMAGNAKIWRNKITTIEADVQDGVLQVILKSAQYQF</sequence>
<dbReference type="RefSeq" id="XP_037138032.1">
    <property type="nucleotide sequence ID" value="XM_037282137.1"/>
</dbReference>
<reference evidence="1 2" key="1">
    <citation type="submission" date="2020-06" db="EMBL/GenBank/DDBJ databases">
        <title>The yeast mating-type switching endonuclease HO is a domesticated member of an unorthodox homing genetic element family.</title>
        <authorList>
            <person name="Coughlan A.Y."/>
            <person name="Lombardi L."/>
            <person name="Braun-Galleani S."/>
            <person name="Martos A.R."/>
            <person name="Galeote V."/>
            <person name="Bigey F."/>
            <person name="Dequin S."/>
            <person name="Byrne K.P."/>
            <person name="Wolfe K.H."/>
        </authorList>
    </citation>
    <scope>NUCLEOTIDE SEQUENCE [LARGE SCALE GENOMIC DNA]</scope>
    <source>
        <strain evidence="1 2">CBS764</strain>
    </source>
</reference>
<organism evidence="1 2">
    <name type="scientific">Torulaspora globosa</name>
    <dbReference type="NCBI Taxonomy" id="48254"/>
    <lineage>
        <taxon>Eukaryota</taxon>
        <taxon>Fungi</taxon>
        <taxon>Dikarya</taxon>
        <taxon>Ascomycota</taxon>
        <taxon>Saccharomycotina</taxon>
        <taxon>Saccharomycetes</taxon>
        <taxon>Saccharomycetales</taxon>
        <taxon>Saccharomycetaceae</taxon>
        <taxon>Torulaspora</taxon>
    </lineage>
</organism>
<accession>A0A7G3ZCX1</accession>
<dbReference type="GeneID" id="59324476"/>
<dbReference type="Proteomes" id="UP000515788">
    <property type="component" value="Chromosome 2"/>
</dbReference>
<dbReference type="OrthoDB" id="4035536at2759"/>
<dbReference type="EMBL" id="CP059247">
    <property type="protein sequence ID" value="QLL31357.1"/>
    <property type="molecule type" value="Genomic_DNA"/>
</dbReference>
<protein>
    <submittedName>
        <fullName evidence="1">Uncharacterized protein</fullName>
    </submittedName>
</protein>
<proteinExistence type="predicted"/>
<name>A0A7G3ZCX1_9SACH</name>
<evidence type="ECO:0000313" key="2">
    <source>
        <dbReference type="Proteomes" id="UP000515788"/>
    </source>
</evidence>
<evidence type="ECO:0000313" key="1">
    <source>
        <dbReference type="EMBL" id="QLL31357.1"/>
    </source>
</evidence>
<gene>
    <name evidence="1" type="ORF">HG536_0B02200</name>
</gene>